<evidence type="ECO:0000313" key="2">
    <source>
        <dbReference type="Proteomes" id="UP000033684"/>
    </source>
</evidence>
<comment type="caution">
    <text evidence="1">The sequence shown here is derived from an EMBL/GenBank/DDBJ whole genome shotgun (WGS) entry which is preliminary data.</text>
</comment>
<dbReference type="Proteomes" id="UP000033684">
    <property type="component" value="Unassembled WGS sequence"/>
</dbReference>
<evidence type="ECO:0008006" key="3">
    <source>
        <dbReference type="Google" id="ProtNLM"/>
    </source>
</evidence>
<dbReference type="InterPro" id="IPR012899">
    <property type="entry name" value="LTXXQ"/>
</dbReference>
<proteinExistence type="predicted"/>
<dbReference type="OrthoDB" id="5570289at2"/>
<name>A0A0F3IF38_9GAMM</name>
<sequence>MPHLPRPGFTQNELPPYLADLTLSEQQKATIKQIVNAKGEAMKTKMDEAFKLKMQIHNFPFSMDYSEDKVKALIAQATQSMAQAQLEKAQIDNAVYQVLTEEQREQLKTKMANFAHTPRG</sequence>
<reference evidence="1 2" key="2">
    <citation type="journal article" date="2016" name="Microb. Ecol.">
        <title>Genome Characteristics of a Novel Type I Methanotroph (Sn10-6) Isolated from a Flooded Indian Rice Field.</title>
        <authorList>
            <person name="Rahalkar M.C."/>
            <person name="Pandit P.S."/>
            <person name="Dhakephalkar P.K."/>
            <person name="Pore S."/>
            <person name="Arora P."/>
            <person name="Kapse N."/>
        </authorList>
    </citation>
    <scope>NUCLEOTIDE SEQUENCE [LARGE SCALE GENOMIC DNA]</scope>
    <source>
        <strain evidence="1 2">Sn10-6</strain>
    </source>
</reference>
<gene>
    <name evidence="1" type="ORF">VZ94_20335</name>
</gene>
<reference evidence="2" key="1">
    <citation type="submission" date="2015-03" db="EMBL/GenBank/DDBJ databases">
        <title>Draft genome sequence of a novel methanotroph (Sn10-6) isolated from flooded ricefield rhizosphere in India.</title>
        <authorList>
            <person name="Pandit P.S."/>
            <person name="Pore S.D."/>
            <person name="Arora P."/>
            <person name="Kapse N.G."/>
            <person name="Dhakephalkar P.K."/>
            <person name="Rahalkar M.C."/>
        </authorList>
    </citation>
    <scope>NUCLEOTIDE SEQUENCE [LARGE SCALE GENOMIC DNA]</scope>
    <source>
        <strain evidence="2">Sn10-6</strain>
    </source>
</reference>
<dbReference type="RefSeq" id="WP_045780633.1">
    <property type="nucleotide sequence ID" value="NZ_LAJX01000291.1"/>
</dbReference>
<dbReference type="Pfam" id="PF07813">
    <property type="entry name" value="LTXXQ"/>
    <property type="match status" value="1"/>
</dbReference>
<dbReference type="Gene3D" id="1.20.120.1490">
    <property type="match status" value="1"/>
</dbReference>
<dbReference type="GO" id="GO:0042597">
    <property type="term" value="C:periplasmic space"/>
    <property type="evidence" value="ECO:0007669"/>
    <property type="project" value="InterPro"/>
</dbReference>
<organism evidence="1 2">
    <name type="scientific">Methylocucumis oryzae</name>
    <dbReference type="NCBI Taxonomy" id="1632867"/>
    <lineage>
        <taxon>Bacteria</taxon>
        <taxon>Pseudomonadati</taxon>
        <taxon>Pseudomonadota</taxon>
        <taxon>Gammaproteobacteria</taxon>
        <taxon>Methylococcales</taxon>
        <taxon>Methylococcaceae</taxon>
        <taxon>Methylocucumis</taxon>
    </lineage>
</organism>
<evidence type="ECO:0000313" key="1">
    <source>
        <dbReference type="EMBL" id="KJV05138.1"/>
    </source>
</evidence>
<dbReference type="EMBL" id="LAJX01000291">
    <property type="protein sequence ID" value="KJV05138.1"/>
    <property type="molecule type" value="Genomic_DNA"/>
</dbReference>
<protein>
    <recommendedName>
        <fullName evidence="3">Zinc resistance-associated protein</fullName>
    </recommendedName>
</protein>
<accession>A0A0F3IF38</accession>
<dbReference type="AlphaFoldDB" id="A0A0F3IF38"/>
<keyword evidence="2" id="KW-1185">Reference proteome</keyword>